<evidence type="ECO:0000256" key="7">
    <source>
        <dbReference type="ARBA" id="ARBA00022519"/>
    </source>
</evidence>
<reference evidence="17" key="2">
    <citation type="journal article" date="2024" name="Environ. Microbiol.">
        <title>Genome analysis and description of Tunturibacter gen. nov. expands the diversity of Terriglobia in tundra soils.</title>
        <authorList>
            <person name="Messyasz A."/>
            <person name="Mannisto M.K."/>
            <person name="Kerkhof L.J."/>
            <person name="Haggblom M.M."/>
        </authorList>
    </citation>
    <scope>NUCLEOTIDE SEQUENCE</scope>
    <source>
        <strain evidence="17">M8UP39</strain>
    </source>
</reference>
<dbReference type="GO" id="GO:0005886">
    <property type="term" value="C:plasma membrane"/>
    <property type="evidence" value="ECO:0007669"/>
    <property type="project" value="UniProtKB-SubCell"/>
</dbReference>
<dbReference type="KEGG" id="tgi:RBB81_00500"/>
<dbReference type="AlphaFoldDB" id="A0AAU7YVH5"/>
<proteinExistence type="inferred from homology"/>
<evidence type="ECO:0000256" key="14">
    <source>
        <dbReference type="ARBA" id="ARBA00045720"/>
    </source>
</evidence>
<keyword evidence="6" id="KW-1003">Cell membrane</keyword>
<dbReference type="GO" id="GO:0046872">
    <property type="term" value="F:metal ion binding"/>
    <property type="evidence" value="ECO:0007669"/>
    <property type="project" value="UniProtKB-KW"/>
</dbReference>
<evidence type="ECO:0000256" key="9">
    <source>
        <dbReference type="ARBA" id="ARBA00022723"/>
    </source>
</evidence>
<dbReference type="InterPro" id="IPR003457">
    <property type="entry name" value="Transprt_MerT"/>
</dbReference>
<reference evidence="17" key="1">
    <citation type="submission" date="2023-08" db="EMBL/GenBank/DDBJ databases">
        <authorList>
            <person name="Messyasz A."/>
            <person name="Mannisto M.K."/>
            <person name="Kerkhof L.J."/>
            <person name="Haggblom M."/>
        </authorList>
    </citation>
    <scope>NUCLEOTIDE SEQUENCE</scope>
    <source>
        <strain evidence="17">M8UP39</strain>
        <plasmid evidence="17">unnamed</plasmid>
    </source>
</reference>
<feature type="transmembrane region" description="Helical" evidence="15">
    <location>
        <begin position="51"/>
        <end position="71"/>
    </location>
</feature>
<evidence type="ECO:0000256" key="13">
    <source>
        <dbReference type="ARBA" id="ARBA00030934"/>
    </source>
</evidence>
<feature type="transmembrane region" description="Helical" evidence="15">
    <location>
        <begin position="12"/>
        <end position="45"/>
    </location>
</feature>
<organism evidence="17">
    <name type="scientific">Tunturiibacter gelidiferens</name>
    <dbReference type="NCBI Taxonomy" id="3069689"/>
    <lineage>
        <taxon>Bacteria</taxon>
        <taxon>Pseudomonadati</taxon>
        <taxon>Acidobacteriota</taxon>
        <taxon>Terriglobia</taxon>
        <taxon>Terriglobales</taxon>
        <taxon>Acidobacteriaceae</taxon>
        <taxon>Tunturiibacter</taxon>
    </lineage>
</organism>
<keyword evidence="9" id="KW-0479">Metal-binding</keyword>
<evidence type="ECO:0000256" key="4">
    <source>
        <dbReference type="ARBA" id="ARBA00022448"/>
    </source>
</evidence>
<dbReference type="RefSeq" id="WP_353070790.1">
    <property type="nucleotide sequence ID" value="NZ_CP132937.1"/>
</dbReference>
<keyword evidence="8 15" id="KW-0812">Transmembrane</keyword>
<evidence type="ECO:0000256" key="6">
    <source>
        <dbReference type="ARBA" id="ARBA00022475"/>
    </source>
</evidence>
<evidence type="ECO:0000256" key="8">
    <source>
        <dbReference type="ARBA" id="ARBA00022692"/>
    </source>
</evidence>
<comment type="subcellular location">
    <subcellularLocation>
        <location evidence="1">Cell inner membrane</location>
        <topology evidence="1">Multi-pass membrane protein</topology>
    </subcellularLocation>
</comment>
<comment type="similarity">
    <text evidence="2">Belongs to the MerT family.</text>
</comment>
<feature type="signal peptide" evidence="16">
    <location>
        <begin position="1"/>
        <end position="22"/>
    </location>
</feature>
<keyword evidence="12 15" id="KW-0472">Membrane</keyword>
<geneLocation type="plasmid" evidence="17">
    <name>unnamed</name>
</geneLocation>
<keyword evidence="7" id="KW-0997">Cell inner membrane</keyword>
<evidence type="ECO:0000256" key="1">
    <source>
        <dbReference type="ARBA" id="ARBA00004429"/>
    </source>
</evidence>
<feature type="chain" id="PRO_5043369608" description="Mercuric transport protein MerT" evidence="16">
    <location>
        <begin position="23"/>
        <end position="113"/>
    </location>
</feature>
<evidence type="ECO:0000313" key="17">
    <source>
        <dbReference type="EMBL" id="XCB20336.1"/>
    </source>
</evidence>
<accession>A0AAU7YVH5</accession>
<comment type="function">
    <text evidence="14">Involved in mercury resistance. Probably transfers a mercuric ion from the periplasmic Hg(2+)-binding protein MerP to the cytoplasmic mercuric reductase MerA.</text>
</comment>
<gene>
    <name evidence="17" type="ORF">RBB81_00500</name>
</gene>
<keyword evidence="5" id="KW-0475">Mercuric resistance</keyword>
<evidence type="ECO:0000256" key="12">
    <source>
        <dbReference type="ARBA" id="ARBA00023136"/>
    </source>
</evidence>
<dbReference type="GO" id="GO:0015097">
    <property type="term" value="F:mercury ion transmembrane transporter activity"/>
    <property type="evidence" value="ECO:0007669"/>
    <property type="project" value="InterPro"/>
</dbReference>
<evidence type="ECO:0000256" key="5">
    <source>
        <dbReference type="ARBA" id="ARBA00022466"/>
    </source>
</evidence>
<keyword evidence="17" id="KW-0614">Plasmid</keyword>
<evidence type="ECO:0000256" key="3">
    <source>
        <dbReference type="ARBA" id="ARBA00017053"/>
    </source>
</evidence>
<evidence type="ECO:0000256" key="10">
    <source>
        <dbReference type="ARBA" id="ARBA00022914"/>
    </source>
</evidence>
<evidence type="ECO:0000256" key="16">
    <source>
        <dbReference type="SAM" id="SignalP"/>
    </source>
</evidence>
<keyword evidence="10" id="KW-0476">Mercury</keyword>
<evidence type="ECO:0000256" key="11">
    <source>
        <dbReference type="ARBA" id="ARBA00022989"/>
    </source>
</evidence>
<keyword evidence="11 15" id="KW-1133">Transmembrane helix</keyword>
<name>A0AAU7YVH5_9BACT</name>
<evidence type="ECO:0000256" key="15">
    <source>
        <dbReference type="SAM" id="Phobius"/>
    </source>
</evidence>
<keyword evidence="4" id="KW-0813">Transport</keyword>
<protein>
    <recommendedName>
        <fullName evidence="3">Mercuric transport protein MerT</fullName>
    </recommendedName>
    <alternativeName>
        <fullName evidence="13">Mercury ion transport protein</fullName>
    </alternativeName>
</protein>
<feature type="transmembrane region" description="Helical" evidence="15">
    <location>
        <begin position="92"/>
        <end position="111"/>
    </location>
</feature>
<evidence type="ECO:0000256" key="2">
    <source>
        <dbReference type="ARBA" id="ARBA00008224"/>
    </source>
</evidence>
<sequence length="113" mass="11624">MNKTPVVIGSSLSAVGSSLVAAATTLCCVGPAVFAILGTGGALAAARLAPYRPYFVIGSLLLLALGFWMAYRPQGGCIGKTCTTPTAKITRFLLWFAAFITGAAILLPNFVRG</sequence>
<dbReference type="EMBL" id="CP132937">
    <property type="protein sequence ID" value="XCB20336.1"/>
    <property type="molecule type" value="Genomic_DNA"/>
</dbReference>
<keyword evidence="16" id="KW-0732">Signal</keyword>
<dbReference type="Pfam" id="PF02411">
    <property type="entry name" value="MerT"/>
    <property type="match status" value="1"/>
</dbReference>